<dbReference type="EMBL" id="JAVRJZ010000016">
    <property type="protein sequence ID" value="KAK2711370.1"/>
    <property type="molecule type" value="Genomic_DNA"/>
</dbReference>
<dbReference type="Pfam" id="PF13691">
    <property type="entry name" value="Lactamase_B_4"/>
    <property type="match status" value="1"/>
</dbReference>
<dbReference type="Pfam" id="PF23023">
    <property type="entry name" value="Anti-Pycsar_Apyc1"/>
    <property type="match status" value="1"/>
</dbReference>
<keyword evidence="16" id="KW-0496">Mitochondrion</keyword>
<organism evidence="25 26">
    <name type="scientific">Artemia franciscana</name>
    <name type="common">Brine shrimp</name>
    <name type="synonym">Artemia sanfranciscana</name>
    <dbReference type="NCBI Taxonomy" id="6661"/>
    <lineage>
        <taxon>Eukaryota</taxon>
        <taxon>Metazoa</taxon>
        <taxon>Ecdysozoa</taxon>
        <taxon>Arthropoda</taxon>
        <taxon>Crustacea</taxon>
        <taxon>Branchiopoda</taxon>
        <taxon>Anostraca</taxon>
        <taxon>Artemiidae</taxon>
        <taxon>Artemia</taxon>
    </lineage>
</organism>
<dbReference type="GO" id="GO:1990180">
    <property type="term" value="P:mitochondrial tRNA 3'-end processing"/>
    <property type="evidence" value="ECO:0007669"/>
    <property type="project" value="TreeGrafter"/>
</dbReference>
<evidence type="ECO:0000256" key="9">
    <source>
        <dbReference type="ARBA" id="ARBA00022694"/>
    </source>
</evidence>
<evidence type="ECO:0000256" key="10">
    <source>
        <dbReference type="ARBA" id="ARBA00022722"/>
    </source>
</evidence>
<evidence type="ECO:0000256" key="12">
    <source>
        <dbReference type="ARBA" id="ARBA00022759"/>
    </source>
</evidence>
<name>A0AA88HG48_ARTSF</name>
<comment type="function">
    <text evidence="22">Zinc phosphodiesterase, which displays mitochondrial tRNA 3'-processing endonuclease activity. Involved in tRNA maturation, by removing a 3'-trailer from precursor tRNA. Associates with mitochondrial DNA complexes at the nucleoids to initiate RNA processing and ribosome assembly.</text>
</comment>
<keyword evidence="26" id="KW-1185">Reference proteome</keyword>
<evidence type="ECO:0000256" key="2">
    <source>
        <dbReference type="ARBA" id="ARBA00001947"/>
    </source>
</evidence>
<dbReference type="InterPro" id="IPR027794">
    <property type="entry name" value="tRNase_Z_dom"/>
</dbReference>
<dbReference type="FunFam" id="3.60.15.10:FF:000014">
    <property type="entry name" value="Zinc phosphodiesterase ELAC protein 2"/>
    <property type="match status" value="1"/>
</dbReference>
<comment type="cofactor">
    <cofactor evidence="2">
        <name>Zn(2+)</name>
        <dbReference type="ChEBI" id="CHEBI:29105"/>
    </cofactor>
</comment>
<gene>
    <name evidence="25" type="ORF">QYM36_012525</name>
</gene>
<evidence type="ECO:0000256" key="14">
    <source>
        <dbReference type="ARBA" id="ARBA00022833"/>
    </source>
</evidence>
<protein>
    <recommendedName>
        <fullName evidence="7">Zinc phosphodiesterase ELAC protein 2</fullName>
        <ecNumber evidence="6">3.1.26.11</ecNumber>
    </recommendedName>
    <alternativeName>
        <fullName evidence="21">ElaC homolog protein 2</fullName>
    </alternativeName>
    <alternativeName>
        <fullName evidence="19">Ribonuclease Z 2</fullName>
    </alternativeName>
    <alternativeName>
        <fullName evidence="20">tRNA 3 endonuclease 2</fullName>
    </alternativeName>
    <alternativeName>
        <fullName evidence="18">tRNase Z 2</fullName>
    </alternativeName>
</protein>
<dbReference type="SUPFAM" id="SSF56281">
    <property type="entry name" value="Metallo-hydrolase/oxidoreductase"/>
    <property type="match status" value="2"/>
</dbReference>
<keyword evidence="11" id="KW-0479">Metal-binding</keyword>
<dbReference type="Proteomes" id="UP001187531">
    <property type="component" value="Unassembled WGS sequence"/>
</dbReference>
<evidence type="ECO:0000256" key="3">
    <source>
        <dbReference type="ARBA" id="ARBA00004123"/>
    </source>
</evidence>
<keyword evidence="13" id="KW-0378">Hydrolase</keyword>
<evidence type="ECO:0000256" key="21">
    <source>
        <dbReference type="ARBA" id="ARBA00032616"/>
    </source>
</evidence>
<evidence type="ECO:0000256" key="18">
    <source>
        <dbReference type="ARBA" id="ARBA00030689"/>
    </source>
</evidence>
<reference evidence="25" key="1">
    <citation type="submission" date="2023-07" db="EMBL/GenBank/DDBJ databases">
        <title>Chromosome-level genome assembly of Artemia franciscana.</title>
        <authorList>
            <person name="Jo E."/>
        </authorList>
    </citation>
    <scope>NUCLEOTIDE SEQUENCE</scope>
    <source>
        <tissue evidence="25">Whole body</tissue>
    </source>
</reference>
<comment type="catalytic activity">
    <reaction evidence="1">
        <text>Endonucleolytic cleavage of RNA, removing extra 3' nucleotides from tRNA precursor, generating 3' termini of tRNAs. A 3'-hydroxy group is left at the tRNA terminus and a 5'-phosphoryl group is left at the trailer molecule.</text>
        <dbReference type="EC" id="3.1.26.11"/>
    </reaction>
</comment>
<evidence type="ECO:0000256" key="22">
    <source>
        <dbReference type="ARBA" id="ARBA00046098"/>
    </source>
</evidence>
<feature type="domain" description="tRNase Z endonuclease" evidence="24">
    <location>
        <begin position="69"/>
        <end position="117"/>
    </location>
</feature>
<dbReference type="CDD" id="cd07718">
    <property type="entry name" value="RNaseZ_ELAC1_ELAC2-C-term-like_MBL-fold"/>
    <property type="match status" value="1"/>
</dbReference>
<evidence type="ECO:0000256" key="16">
    <source>
        <dbReference type="ARBA" id="ARBA00023128"/>
    </source>
</evidence>
<sequence length="835" mass="95707">FALDRHGFQMFRKACFGIFFRSYKTMAKDIKYIAEIKAKRLAKKQWTAGHVPGKIYFQVIGNGSKGSPKSVYFYTDQNKYLFNCGEGTQRLTQEHRMRFAKLENIFLTSLHWDNIGGLPGACLTAQEMGNAGLTVHGPYGSDLLFQSADKILILNELNVLHSDCLKVVQETEKYWHFEDPILKVRYIPVKSQKYTQPEHREPPLAENFDRYIKERNFRRYDRDASPPSPKKQRFKNSPQEDFLQLAICYECSIQPKPGALRSELCVDLGVPAGPLYGQLKSGNDVALPDGRIVRSKDVCSPEEPGATFLIVECPNETFLDNFLSVEDFTKYQAKDKNLDFIIHFTPDKIVNREEYKKFMSAFPESTYHILLSGSKESSGYLGVNRAQCLLNLLDSNVFPYLNDTGMRTNLSESDAAKSGQVVNGESCLKYHLRPPSKFDWESVPVLKKNEVISEALEVPGFTDALRGMNNQIEQLGDLHPGFESHSYPKITFLGTGSCIPNKTRNVSCILTETSENLFFMMDCGEGSLGQLIRFFGVDHVDQVLCNLKCIFISHFHADHHLGLFSLLLERRAAFLRLGKNFESLVLILPVNLERWLLRFNERFHRIEDDYDVIWSEKIQPHYEQYNERKAKNQPSYLKLKKSLNLDVATAYVKHCFLAFGITISHENGWKMTYSGDTMFSPELIEVGKGSDILIHESTMEDDLEEEARVKQHSTTSQAIAVGKEMKAKYTLLTHFSQRYAKLPIIEDTMDEHVGIAFDNMTVCPKDLPKLHLFVPPLKLVYHEYYKDMEEKTAKKLKSKEIMGEKIKELEKTMKTKTGFPEDWDDKLNPKNQDTV</sequence>
<evidence type="ECO:0000256" key="20">
    <source>
        <dbReference type="ARBA" id="ARBA00032104"/>
    </source>
</evidence>
<comment type="similarity">
    <text evidence="5">Belongs to the RNase Z family.</text>
</comment>
<evidence type="ECO:0000256" key="4">
    <source>
        <dbReference type="ARBA" id="ARBA00004305"/>
    </source>
</evidence>
<dbReference type="InterPro" id="IPR036866">
    <property type="entry name" value="RibonucZ/Hydroxyglut_hydro"/>
</dbReference>
<evidence type="ECO:0000256" key="1">
    <source>
        <dbReference type="ARBA" id="ARBA00000402"/>
    </source>
</evidence>
<evidence type="ECO:0000313" key="25">
    <source>
        <dbReference type="EMBL" id="KAK2711370.1"/>
    </source>
</evidence>
<evidence type="ECO:0000256" key="6">
    <source>
        <dbReference type="ARBA" id="ARBA00012477"/>
    </source>
</evidence>
<dbReference type="PANTHER" id="PTHR12553">
    <property type="entry name" value="ZINC PHOSPHODIESTERASE ELAC PROTEIN 2"/>
    <property type="match status" value="1"/>
</dbReference>
<keyword evidence="10" id="KW-0540">Nuclease</keyword>
<keyword evidence="14" id="KW-0862">Zinc</keyword>
<dbReference type="EC" id="3.1.26.11" evidence="6"/>
<dbReference type="InterPro" id="IPR047151">
    <property type="entry name" value="RNZ2-like"/>
</dbReference>
<evidence type="ECO:0000256" key="17">
    <source>
        <dbReference type="ARBA" id="ARBA00023242"/>
    </source>
</evidence>
<dbReference type="AlphaFoldDB" id="A0AA88HG48"/>
<evidence type="ECO:0000256" key="19">
    <source>
        <dbReference type="ARBA" id="ARBA00030729"/>
    </source>
</evidence>
<keyword evidence="8" id="KW-0597">Phosphoprotein</keyword>
<dbReference type="GO" id="GO:0005634">
    <property type="term" value="C:nucleus"/>
    <property type="evidence" value="ECO:0007669"/>
    <property type="project" value="UniProtKB-SubCell"/>
</dbReference>
<dbReference type="GO" id="GO:0046872">
    <property type="term" value="F:metal ion binding"/>
    <property type="evidence" value="ECO:0007669"/>
    <property type="project" value="UniProtKB-KW"/>
</dbReference>
<comment type="subcellular location">
    <subcellularLocation>
        <location evidence="4">Mitochondrion matrix</location>
    </subcellularLocation>
    <subcellularLocation>
        <location evidence="3">Nucleus</location>
    </subcellularLocation>
</comment>
<evidence type="ECO:0000256" key="13">
    <source>
        <dbReference type="ARBA" id="ARBA00022801"/>
    </source>
</evidence>
<evidence type="ECO:0000256" key="5">
    <source>
        <dbReference type="ARBA" id="ARBA00007823"/>
    </source>
</evidence>
<evidence type="ECO:0000256" key="11">
    <source>
        <dbReference type="ARBA" id="ARBA00022723"/>
    </source>
</evidence>
<evidence type="ECO:0000259" key="24">
    <source>
        <dbReference type="Pfam" id="PF13691"/>
    </source>
</evidence>
<keyword evidence="9" id="KW-0819">tRNA processing</keyword>
<evidence type="ECO:0000313" key="26">
    <source>
        <dbReference type="Proteomes" id="UP001187531"/>
    </source>
</evidence>
<comment type="subunit">
    <text evidence="23">Homodimer. Interacts with PTCD1.</text>
</comment>
<dbReference type="GO" id="GO:0042645">
    <property type="term" value="C:mitochondrial nucleoid"/>
    <property type="evidence" value="ECO:0007669"/>
    <property type="project" value="UniProtKB-ARBA"/>
</dbReference>
<keyword evidence="17" id="KW-0539">Nucleus</keyword>
<proteinExistence type="inferred from homology"/>
<evidence type="ECO:0000256" key="8">
    <source>
        <dbReference type="ARBA" id="ARBA00022553"/>
    </source>
</evidence>
<dbReference type="GO" id="GO:0042781">
    <property type="term" value="F:3'-tRNA processing endoribonuclease activity"/>
    <property type="evidence" value="ECO:0007669"/>
    <property type="project" value="UniProtKB-EC"/>
</dbReference>
<evidence type="ECO:0000256" key="15">
    <source>
        <dbReference type="ARBA" id="ARBA00022946"/>
    </source>
</evidence>
<dbReference type="PANTHER" id="PTHR12553:SF49">
    <property type="entry name" value="ZINC PHOSPHODIESTERASE ELAC PROTEIN 2"/>
    <property type="match status" value="1"/>
</dbReference>
<evidence type="ECO:0000256" key="23">
    <source>
        <dbReference type="ARBA" id="ARBA00047136"/>
    </source>
</evidence>
<evidence type="ECO:0000256" key="7">
    <source>
        <dbReference type="ARBA" id="ARBA00013357"/>
    </source>
</evidence>
<keyword evidence="15" id="KW-0809">Transit peptide</keyword>
<comment type="caution">
    <text evidence="25">The sequence shown here is derived from an EMBL/GenBank/DDBJ whole genome shotgun (WGS) entry which is preliminary data.</text>
</comment>
<dbReference type="Gene3D" id="3.60.15.10">
    <property type="entry name" value="Ribonuclease Z/Hydroxyacylglutathione hydrolase-like"/>
    <property type="match status" value="2"/>
</dbReference>
<accession>A0AA88HG48</accession>
<feature type="non-terminal residue" evidence="25">
    <location>
        <position position="1"/>
    </location>
</feature>
<keyword evidence="12" id="KW-0255">Endonuclease</keyword>